<dbReference type="Proteomes" id="UP000010478">
    <property type="component" value="Chromosome"/>
</dbReference>
<name>K9VLS1_9CYAN</name>
<evidence type="ECO:0000313" key="2">
    <source>
        <dbReference type="Proteomes" id="UP000010478"/>
    </source>
</evidence>
<dbReference type="EMBL" id="CP003614">
    <property type="protein sequence ID" value="AFZ08489.1"/>
    <property type="molecule type" value="Genomic_DNA"/>
</dbReference>
<gene>
    <name evidence="1" type="ORF">Osc7112_4165</name>
</gene>
<dbReference type="HOGENOM" id="CLU_1884859_0_0_3"/>
<dbReference type="AlphaFoldDB" id="K9VLS1"/>
<keyword evidence="2" id="KW-1185">Reference proteome</keyword>
<organism evidence="1 2">
    <name type="scientific">Phormidium nigroviride PCC 7112</name>
    <dbReference type="NCBI Taxonomy" id="179408"/>
    <lineage>
        <taxon>Bacteria</taxon>
        <taxon>Bacillati</taxon>
        <taxon>Cyanobacteriota</taxon>
        <taxon>Cyanophyceae</taxon>
        <taxon>Oscillatoriophycideae</taxon>
        <taxon>Oscillatoriales</taxon>
        <taxon>Oscillatoriaceae</taxon>
        <taxon>Phormidium</taxon>
    </lineage>
</organism>
<dbReference type="KEGG" id="oni:Osc7112_4165"/>
<accession>K9VLS1</accession>
<proteinExistence type="predicted"/>
<dbReference type="eggNOG" id="ENOG50348KI">
    <property type="taxonomic scope" value="Bacteria"/>
</dbReference>
<dbReference type="OrthoDB" id="514685at2"/>
<dbReference type="STRING" id="179408.Osc7112_4165"/>
<evidence type="ECO:0000313" key="1">
    <source>
        <dbReference type="EMBL" id="AFZ08489.1"/>
    </source>
</evidence>
<protein>
    <submittedName>
        <fullName evidence="1">Uncharacterized protein</fullName>
    </submittedName>
</protein>
<dbReference type="RefSeq" id="WP_015177733.1">
    <property type="nucleotide sequence ID" value="NC_019729.1"/>
</dbReference>
<reference evidence="1 2" key="1">
    <citation type="submission" date="2012-05" db="EMBL/GenBank/DDBJ databases">
        <title>Finished chromosome of genome of Oscillatoria sp. PCC 7112.</title>
        <authorList>
            <consortium name="US DOE Joint Genome Institute"/>
            <person name="Gugger M."/>
            <person name="Coursin T."/>
            <person name="Rippka R."/>
            <person name="Tandeau De Marsac N."/>
            <person name="Huntemann M."/>
            <person name="Wei C.-L."/>
            <person name="Han J."/>
            <person name="Detter J.C."/>
            <person name="Han C."/>
            <person name="Tapia R."/>
            <person name="Davenport K."/>
            <person name="Daligault H."/>
            <person name="Erkkila T."/>
            <person name="Gu W."/>
            <person name="Munk A.C.C."/>
            <person name="Teshima H."/>
            <person name="Xu Y."/>
            <person name="Chain P."/>
            <person name="Chen A."/>
            <person name="Krypides N."/>
            <person name="Mavromatis K."/>
            <person name="Markowitz V."/>
            <person name="Szeto E."/>
            <person name="Ivanova N."/>
            <person name="Mikhailova N."/>
            <person name="Ovchinnikova G."/>
            <person name="Pagani I."/>
            <person name="Pati A."/>
            <person name="Goodwin L."/>
            <person name="Peters L."/>
            <person name="Pitluck S."/>
            <person name="Woyke T."/>
            <person name="Kerfeld C."/>
        </authorList>
    </citation>
    <scope>NUCLEOTIDE SEQUENCE [LARGE SCALE GENOMIC DNA]</scope>
    <source>
        <strain evidence="1 2">PCC 7112</strain>
    </source>
</reference>
<sequence>MHVTTGGTQSKNIIGQRYEVLPTPAQTQYRHTLASGTPSLKIEVSIESPISGEWFGQFNQNTIAWVKCLTLLNLLFTNTPEGLEEASEVLERMVEYYSDCRSDLGQTTLPQELGLLTGSVLPSEVRPPLVLDFE</sequence>